<gene>
    <name evidence="2" type="ORF">FOXB_05492</name>
</gene>
<dbReference type="AlphaFoldDB" id="F9FGG3"/>
<keyword evidence="1" id="KW-1133">Transmembrane helix</keyword>
<evidence type="ECO:0000256" key="1">
    <source>
        <dbReference type="SAM" id="Phobius"/>
    </source>
</evidence>
<dbReference type="EMBL" id="AFQF01001734">
    <property type="protein sequence ID" value="EGU83994.1"/>
    <property type="molecule type" value="Genomic_DNA"/>
</dbReference>
<protein>
    <submittedName>
        <fullName evidence="2">Uncharacterized protein</fullName>
    </submittedName>
</protein>
<accession>F9FGG3</accession>
<sequence length="48" mass="5175">MASAPSLGKVYIIFIYTRKYTKLYEAALVLAVTSLAALLLGSLLKVEA</sequence>
<proteinExistence type="predicted"/>
<name>F9FGG3_FUSOF</name>
<feature type="transmembrane region" description="Helical" evidence="1">
    <location>
        <begin position="23"/>
        <end position="44"/>
    </location>
</feature>
<evidence type="ECO:0000313" key="2">
    <source>
        <dbReference type="EMBL" id="EGU83994.1"/>
    </source>
</evidence>
<reference evidence="2" key="1">
    <citation type="journal article" date="2012" name="Mol. Plant Microbe Interact.">
        <title>A highly conserved effector in Fusarium oxysporum is required for full virulence on Arabidopsis.</title>
        <authorList>
            <person name="Thatcher L.F."/>
            <person name="Gardiner D.M."/>
            <person name="Kazan K."/>
            <person name="Manners J."/>
        </authorList>
    </citation>
    <scope>NUCLEOTIDE SEQUENCE [LARGE SCALE GENOMIC DNA]</scope>
    <source>
        <strain evidence="2">Fo5176</strain>
    </source>
</reference>
<organism evidence="2">
    <name type="scientific">Fusarium oxysporum (strain Fo5176)</name>
    <name type="common">Fusarium vascular wilt</name>
    <dbReference type="NCBI Taxonomy" id="660025"/>
    <lineage>
        <taxon>Eukaryota</taxon>
        <taxon>Fungi</taxon>
        <taxon>Dikarya</taxon>
        <taxon>Ascomycota</taxon>
        <taxon>Pezizomycotina</taxon>
        <taxon>Sordariomycetes</taxon>
        <taxon>Hypocreomycetidae</taxon>
        <taxon>Hypocreales</taxon>
        <taxon>Nectriaceae</taxon>
        <taxon>Fusarium</taxon>
        <taxon>Fusarium oxysporum species complex</taxon>
    </lineage>
</organism>
<keyword evidence="1" id="KW-0472">Membrane</keyword>
<comment type="caution">
    <text evidence="2">The sequence shown here is derived from an EMBL/GenBank/DDBJ whole genome shotgun (WGS) entry which is preliminary data.</text>
</comment>
<keyword evidence="1" id="KW-0812">Transmembrane</keyword>